<dbReference type="SMART" id="SM00563">
    <property type="entry name" value="PlsC"/>
    <property type="match status" value="1"/>
</dbReference>
<dbReference type="InterPro" id="IPR002123">
    <property type="entry name" value="Plipid/glycerol_acylTrfase"/>
</dbReference>
<dbReference type="Pfam" id="PF01553">
    <property type="entry name" value="Acyltransferase"/>
    <property type="match status" value="1"/>
</dbReference>
<dbReference type="AlphaFoldDB" id="A0A0D9QLC4"/>
<dbReference type="OrthoDB" id="417078at2759"/>
<dbReference type="GO" id="GO:0006654">
    <property type="term" value="P:phosphatidic acid biosynthetic process"/>
    <property type="evidence" value="ECO:0007669"/>
    <property type="project" value="TreeGrafter"/>
</dbReference>
<dbReference type="VEuPathDB" id="PlasmoDB:AK88_02643"/>
<keyword evidence="3" id="KW-1133">Transmembrane helix</keyword>
<evidence type="ECO:0000313" key="5">
    <source>
        <dbReference type="EMBL" id="KJP87748.1"/>
    </source>
</evidence>
<keyword evidence="3" id="KW-0812">Transmembrane</keyword>
<keyword evidence="1" id="KW-0808">Transferase</keyword>
<evidence type="ECO:0000256" key="2">
    <source>
        <dbReference type="ARBA" id="ARBA00023315"/>
    </source>
</evidence>
<dbReference type="GeneID" id="24267957"/>
<dbReference type="OMA" id="FYPTPGM"/>
<feature type="transmembrane region" description="Helical" evidence="3">
    <location>
        <begin position="21"/>
        <end position="48"/>
    </location>
</feature>
<dbReference type="RefSeq" id="XP_012335691.1">
    <property type="nucleotide sequence ID" value="XM_012480268.1"/>
</dbReference>
<organism evidence="5 6">
    <name type="scientific">Plasmodium fragile</name>
    <dbReference type="NCBI Taxonomy" id="5857"/>
    <lineage>
        <taxon>Eukaryota</taxon>
        <taxon>Sar</taxon>
        <taxon>Alveolata</taxon>
        <taxon>Apicomplexa</taxon>
        <taxon>Aconoidasida</taxon>
        <taxon>Haemosporida</taxon>
        <taxon>Plasmodiidae</taxon>
        <taxon>Plasmodium</taxon>
        <taxon>Plasmodium (Plasmodium)</taxon>
    </lineage>
</organism>
<accession>A0A0D9QLC4</accession>
<sequence length="292" mass="33262">MEEPKKKKDKQSNVIIRLIVTTYMYVLISFAMVLAPILQMICIVLFLPLIICSKKARLTILSYCFRICMFLALSPLNPFWKLKTIRKPRKGYRPTTTVLFVNHLSSLDPWVVNAVTVSWNLKYVFKASLLRIPFGGQAIYLSGDMPIHFTKGKGGWEVKPGSVAQVMKTCKEYQSMNMGTIVFPEGTRSLTGQLQFFKPGFFKFAIENNCEILPCALHGSGKLWPVKAKLVDMGTVYFSFGEPFYPTPGMTVDQLIEKTRNAIFELIKEFPDYDPETDKLATEMTKWRGHGL</sequence>
<evidence type="ECO:0000256" key="1">
    <source>
        <dbReference type="ARBA" id="ARBA00022679"/>
    </source>
</evidence>
<dbReference type="PANTHER" id="PTHR10434:SF11">
    <property type="entry name" value="1-ACYL-SN-GLYCEROL-3-PHOSPHATE ACYLTRANSFERASE"/>
    <property type="match status" value="1"/>
</dbReference>
<gene>
    <name evidence="5" type="ORF">AK88_02643</name>
</gene>
<dbReference type="PANTHER" id="PTHR10434">
    <property type="entry name" value="1-ACYL-SN-GLYCEROL-3-PHOSPHATE ACYLTRANSFERASE"/>
    <property type="match status" value="1"/>
</dbReference>
<dbReference type="SUPFAM" id="SSF69593">
    <property type="entry name" value="Glycerol-3-phosphate (1)-acyltransferase"/>
    <property type="match status" value="1"/>
</dbReference>
<evidence type="ECO:0000256" key="3">
    <source>
        <dbReference type="SAM" id="Phobius"/>
    </source>
</evidence>
<feature type="transmembrane region" description="Helical" evidence="3">
    <location>
        <begin position="60"/>
        <end position="80"/>
    </location>
</feature>
<dbReference type="GO" id="GO:0005783">
    <property type="term" value="C:endoplasmic reticulum"/>
    <property type="evidence" value="ECO:0007669"/>
    <property type="project" value="TreeGrafter"/>
</dbReference>
<evidence type="ECO:0000259" key="4">
    <source>
        <dbReference type="SMART" id="SM00563"/>
    </source>
</evidence>
<dbReference type="Proteomes" id="UP000054561">
    <property type="component" value="Unassembled WGS sequence"/>
</dbReference>
<dbReference type="GO" id="GO:0003841">
    <property type="term" value="F:1-acylglycerol-3-phosphate O-acyltransferase activity"/>
    <property type="evidence" value="ECO:0007669"/>
    <property type="project" value="TreeGrafter"/>
</dbReference>
<keyword evidence="6" id="KW-1185">Reference proteome</keyword>
<evidence type="ECO:0000313" key="6">
    <source>
        <dbReference type="Proteomes" id="UP000054561"/>
    </source>
</evidence>
<dbReference type="EMBL" id="KQ001670">
    <property type="protein sequence ID" value="KJP87748.1"/>
    <property type="molecule type" value="Genomic_DNA"/>
</dbReference>
<keyword evidence="3" id="KW-0472">Membrane</keyword>
<name>A0A0D9QLC4_PLAFR</name>
<reference evidence="5 6" key="1">
    <citation type="submission" date="2014-03" db="EMBL/GenBank/DDBJ databases">
        <title>The Genome Sequence of Plasmodium fragile nilgiri.</title>
        <authorList>
            <consortium name="The Broad Institute Genomics Platform"/>
            <consortium name="The Broad Institute Genome Sequencing Center for Infectious Disease"/>
            <person name="Neafsey D."/>
            <person name="Duraisingh M."/>
            <person name="Young S.K."/>
            <person name="Zeng Q."/>
            <person name="Gargeya S."/>
            <person name="Abouelleil A."/>
            <person name="Alvarado L."/>
            <person name="Chapman S.B."/>
            <person name="Gainer-Dewar J."/>
            <person name="Goldberg J."/>
            <person name="Griggs A."/>
            <person name="Gujja S."/>
            <person name="Hansen M."/>
            <person name="Howarth C."/>
            <person name="Imamovic A."/>
            <person name="Larimer J."/>
            <person name="Pearson M."/>
            <person name="Poon T.W."/>
            <person name="Priest M."/>
            <person name="Roberts A."/>
            <person name="Saif S."/>
            <person name="Shea T."/>
            <person name="Sykes S."/>
            <person name="Wortman J."/>
            <person name="Nusbaum C."/>
            <person name="Birren B."/>
        </authorList>
    </citation>
    <scope>NUCLEOTIDE SEQUENCE [LARGE SCALE GENOMIC DNA]</scope>
    <source>
        <strain evidence="6">nilgiri</strain>
    </source>
</reference>
<proteinExistence type="predicted"/>
<dbReference type="CDD" id="cd07989">
    <property type="entry name" value="LPLAT_AGPAT-like"/>
    <property type="match status" value="1"/>
</dbReference>
<protein>
    <recommendedName>
        <fullName evidence="4">Phospholipid/glycerol acyltransferase domain-containing protein</fullName>
    </recommendedName>
</protein>
<keyword evidence="2" id="KW-0012">Acyltransferase</keyword>
<feature type="domain" description="Phospholipid/glycerol acyltransferase" evidence="4">
    <location>
        <begin position="97"/>
        <end position="220"/>
    </location>
</feature>